<evidence type="ECO:0000313" key="5">
    <source>
        <dbReference type="EMBL" id="RZF60389.1"/>
    </source>
</evidence>
<keyword evidence="6" id="KW-1185">Reference proteome</keyword>
<evidence type="ECO:0000256" key="3">
    <source>
        <dbReference type="SAM" id="Phobius"/>
    </source>
</evidence>
<dbReference type="PANTHER" id="PTHR43695">
    <property type="entry name" value="PUTATIVE (AFU_ORTHOLOGUE AFUA_2G17250)-RELATED"/>
    <property type="match status" value="1"/>
</dbReference>
<keyword evidence="2" id="KW-0378">Hydrolase</keyword>
<sequence length="251" mass="27983">MCKKNILWSLSGVLVLGILCSFIIQPRKKNVWMIGDSTMAIKAPDKFPETGWGVAFATKFKTQAEVQNRARNGRSTKSCINEGIWKEVYEGIQPGDYVFIQFGHNDEKVHKPGVGTTIEEYKTNLSFFVTETRSKKGQPILLTPIARRAFEGGKLVDTHGEYPDAVRQVADSLDVPLIDLTTETSGVLSKLGEERSVSLFLHLPEGYPNYPKGAVDNTHLNEHGAETIANLVVQEMKRQGIPLVNDLKKKR</sequence>
<dbReference type="OrthoDB" id="9807041at2"/>
<feature type="domain" description="SGNH hydrolase-type esterase" evidence="4">
    <location>
        <begin position="34"/>
        <end position="225"/>
    </location>
</feature>
<reference evidence="5 6" key="1">
    <citation type="submission" date="2019-02" db="EMBL/GenBank/DDBJ databases">
        <authorList>
            <person name="Li Y."/>
        </authorList>
    </citation>
    <scope>NUCLEOTIDE SEQUENCE [LARGE SCALE GENOMIC DNA]</scope>
    <source>
        <strain evidence="5 6">30C10-4-7</strain>
    </source>
</reference>
<dbReference type="EMBL" id="SGIT01000002">
    <property type="protein sequence ID" value="RZF60389.1"/>
    <property type="molecule type" value="Genomic_DNA"/>
</dbReference>
<dbReference type="CDD" id="cd01821">
    <property type="entry name" value="Rhamnogalacturan_acetylesterase_like"/>
    <property type="match status" value="1"/>
</dbReference>
<evidence type="ECO:0000259" key="4">
    <source>
        <dbReference type="Pfam" id="PF13472"/>
    </source>
</evidence>
<dbReference type="Proteomes" id="UP000292855">
    <property type="component" value="Unassembled WGS sequence"/>
</dbReference>
<proteinExistence type="inferred from homology"/>
<keyword evidence="3" id="KW-1133">Transmembrane helix</keyword>
<dbReference type="RefSeq" id="WP_130142304.1">
    <property type="nucleotide sequence ID" value="NZ_SGIT01000002.1"/>
</dbReference>
<comment type="caution">
    <text evidence="5">The sequence shown here is derived from an EMBL/GenBank/DDBJ whole genome shotgun (WGS) entry which is preliminary data.</text>
</comment>
<feature type="transmembrane region" description="Helical" evidence="3">
    <location>
        <begin position="6"/>
        <end position="24"/>
    </location>
</feature>
<name>A0A4Q6XU80_9SPHI</name>
<evidence type="ECO:0000313" key="6">
    <source>
        <dbReference type="Proteomes" id="UP000292855"/>
    </source>
</evidence>
<gene>
    <name evidence="5" type="ORF">EWE74_14915</name>
</gene>
<comment type="similarity">
    <text evidence="1">Belongs to the 'GDSL' lipolytic enzyme family.</text>
</comment>
<accession>A0A4Q6XU80</accession>
<evidence type="ECO:0000256" key="1">
    <source>
        <dbReference type="ARBA" id="ARBA00008668"/>
    </source>
</evidence>
<dbReference type="SUPFAM" id="SSF52266">
    <property type="entry name" value="SGNH hydrolase"/>
    <property type="match status" value="1"/>
</dbReference>
<dbReference type="InterPro" id="IPR013830">
    <property type="entry name" value="SGNH_hydro"/>
</dbReference>
<dbReference type="Pfam" id="PF13472">
    <property type="entry name" value="Lipase_GDSL_2"/>
    <property type="match status" value="1"/>
</dbReference>
<dbReference type="InterPro" id="IPR036514">
    <property type="entry name" value="SGNH_hydro_sf"/>
</dbReference>
<dbReference type="Gene3D" id="3.40.50.1110">
    <property type="entry name" value="SGNH hydrolase"/>
    <property type="match status" value="1"/>
</dbReference>
<evidence type="ECO:0000256" key="2">
    <source>
        <dbReference type="ARBA" id="ARBA00022801"/>
    </source>
</evidence>
<organism evidence="5 6">
    <name type="scientific">Sphingobacterium corticibacterium</name>
    <dbReference type="NCBI Taxonomy" id="2484746"/>
    <lineage>
        <taxon>Bacteria</taxon>
        <taxon>Pseudomonadati</taxon>
        <taxon>Bacteroidota</taxon>
        <taxon>Sphingobacteriia</taxon>
        <taxon>Sphingobacteriales</taxon>
        <taxon>Sphingobacteriaceae</taxon>
        <taxon>Sphingobacterium</taxon>
    </lineage>
</organism>
<keyword evidence="3" id="KW-0472">Membrane</keyword>
<dbReference type="PANTHER" id="PTHR43695:SF1">
    <property type="entry name" value="RHAMNOGALACTURONAN ACETYLESTERASE"/>
    <property type="match status" value="1"/>
</dbReference>
<dbReference type="InterPro" id="IPR037459">
    <property type="entry name" value="RhgT-like"/>
</dbReference>
<protein>
    <submittedName>
        <fullName evidence="5">Rhamnogalacturonan acetylesterase</fullName>
    </submittedName>
</protein>
<keyword evidence="3" id="KW-0812">Transmembrane</keyword>
<dbReference type="GO" id="GO:0016788">
    <property type="term" value="F:hydrolase activity, acting on ester bonds"/>
    <property type="evidence" value="ECO:0007669"/>
    <property type="project" value="UniProtKB-ARBA"/>
</dbReference>
<dbReference type="AlphaFoldDB" id="A0A4Q6XU80"/>